<keyword evidence="2" id="KW-1185">Reference proteome</keyword>
<evidence type="ECO:0000313" key="1">
    <source>
        <dbReference type="EMBL" id="NYE81626.1"/>
    </source>
</evidence>
<proteinExistence type="predicted"/>
<accession>A0A7Y9IRA8</accession>
<name>A0A7Y9IRA8_9BURK</name>
<dbReference type="RefSeq" id="WP_179583769.1">
    <property type="nucleotide sequence ID" value="NZ_JACBYR010000001.1"/>
</dbReference>
<protein>
    <submittedName>
        <fullName evidence="1">Uncharacterized protein</fullName>
    </submittedName>
</protein>
<dbReference type="AlphaFoldDB" id="A0A7Y9IRA8"/>
<organism evidence="1 2">
    <name type="scientific">Pigmentiphaga litoralis</name>
    <dbReference type="NCBI Taxonomy" id="516702"/>
    <lineage>
        <taxon>Bacteria</taxon>
        <taxon>Pseudomonadati</taxon>
        <taxon>Pseudomonadota</taxon>
        <taxon>Betaproteobacteria</taxon>
        <taxon>Burkholderiales</taxon>
        <taxon>Alcaligenaceae</taxon>
        <taxon>Pigmentiphaga</taxon>
    </lineage>
</organism>
<evidence type="ECO:0000313" key="2">
    <source>
        <dbReference type="Proteomes" id="UP000542125"/>
    </source>
</evidence>
<dbReference type="EMBL" id="JACBYR010000001">
    <property type="protein sequence ID" value="NYE81626.1"/>
    <property type="molecule type" value="Genomic_DNA"/>
</dbReference>
<gene>
    <name evidence="1" type="ORF">FHW18_000897</name>
</gene>
<sequence length="115" mass="12936">MSSITLPDAFAHLAPFTRWCLATETERNTLRNTSSMADILAFKDAMLPEVDALVAWLDRHPIDALPDEDKPLMYLLLSLAEVGPAVEFYKQPAVIDGYDPRRFIANESFVLRPSL</sequence>
<comment type="caution">
    <text evidence="1">The sequence shown here is derived from an EMBL/GenBank/DDBJ whole genome shotgun (WGS) entry which is preliminary data.</text>
</comment>
<reference evidence="1 2" key="1">
    <citation type="submission" date="2020-07" db="EMBL/GenBank/DDBJ databases">
        <title>Genomic Encyclopedia of Type Strains, Phase IV (KMG-V): Genome sequencing to study the core and pangenomes of soil and plant-associated prokaryotes.</title>
        <authorList>
            <person name="Whitman W."/>
        </authorList>
    </citation>
    <scope>NUCLEOTIDE SEQUENCE [LARGE SCALE GENOMIC DNA]</scope>
    <source>
        <strain evidence="1 2">SAS40</strain>
    </source>
</reference>
<dbReference type="Proteomes" id="UP000542125">
    <property type="component" value="Unassembled WGS sequence"/>
</dbReference>